<evidence type="ECO:0000256" key="12">
    <source>
        <dbReference type="ARBA" id="ARBA00034029"/>
    </source>
</evidence>
<feature type="chain" id="PRO_5034740900" description="pyranose dehydrogenase (acceptor)" evidence="16">
    <location>
        <begin position="20"/>
        <end position="570"/>
    </location>
</feature>
<comment type="cofactor">
    <cofactor evidence="1 15">
        <name>FAD</name>
        <dbReference type="ChEBI" id="CHEBI:57692"/>
    </cofactor>
</comment>
<feature type="binding site" evidence="15">
    <location>
        <begin position="499"/>
        <end position="500"/>
    </location>
    <ligand>
        <name>FAD</name>
        <dbReference type="ChEBI" id="CHEBI:57692"/>
    </ligand>
</feature>
<comment type="catalytic activity">
    <reaction evidence="13">
        <text>a pyranoside + acceptor = a pyranosid-3-ulose + reduced acceptor.</text>
        <dbReference type="EC" id="1.1.99.29"/>
    </reaction>
</comment>
<proteinExistence type="inferred from homology"/>
<evidence type="ECO:0000256" key="13">
    <source>
        <dbReference type="ARBA" id="ARBA00034050"/>
    </source>
</evidence>
<evidence type="ECO:0000256" key="16">
    <source>
        <dbReference type="SAM" id="SignalP"/>
    </source>
</evidence>
<dbReference type="InterPro" id="IPR007867">
    <property type="entry name" value="GMC_OxRtase_C"/>
</dbReference>
<dbReference type="InterPro" id="IPR012132">
    <property type="entry name" value="GMC_OxRdtase"/>
</dbReference>
<keyword evidence="7" id="KW-0285">Flavoprotein</keyword>
<dbReference type="PIRSF" id="PIRSF000137">
    <property type="entry name" value="Alcohol_oxidase"/>
    <property type="match status" value="1"/>
</dbReference>
<evidence type="ECO:0000259" key="17">
    <source>
        <dbReference type="Pfam" id="PF00732"/>
    </source>
</evidence>
<sequence length="570" mass="61656">MRTLPGLLTLTIFVTSGLCAVYHQLSDLTQEEFDFVIVGGGTAGAVLANRLSEVESFHVLLIEAGPSNDGVLDAQVPFFASNLLNSPYDWNFTTTPQKYANERVVPYGRGHILGGCSSINAMVYTRGSVDDYDRWARITGDPGWSWNEMLPYFIKHERFVQPQDGRNVTGEFNVTTHGFDGITRVSLPNQLQKPFDENVFAAADELGGNFEFNLDMNSGKPLGTGWAQGTNGGGERSSSATSYLTREVQVRTNLHILLNTRTTRIQRSQISGHDGPEFNRVETFGNDNTSRIFQGTKEVILSAGTIGSPHILFHSGFGDAQELQSVGIHPLVHLPSLGKNLTDHPRLQMDFAANNTGPNVLADPTLLAEVLEEWKSSRTGPLTNICGLQFSSLGTPAGRKLGPAAAPHVAVGVVVVSPASRGTLTIDSSDPFDSPVIDPAFFTAPVDVAAARDAIRNIRKFFTAKSWNGYIISEISKSAGAESDDELDTFVSGNFGTAWHPVSTAAMSPKGADYGVVDPDLRVKGVYGLRIVDASIMVSVVEYIVTPTRVLQGGLGSLLLLLAIRKHRYM</sequence>
<comment type="catalytic activity">
    <reaction evidence="14">
        <text>a pyranoside + acceptor = a pyranosid-3,4-diulose + reduced acceptor.</text>
        <dbReference type="EC" id="1.1.99.29"/>
    </reaction>
</comment>
<dbReference type="SUPFAM" id="SSF54373">
    <property type="entry name" value="FAD-linked reductases, C-terminal domain"/>
    <property type="match status" value="1"/>
</dbReference>
<dbReference type="AlphaFoldDB" id="A0A8H7F5K7"/>
<accession>A0A8H7F5K7</accession>
<evidence type="ECO:0000256" key="8">
    <source>
        <dbReference type="ARBA" id="ARBA00022827"/>
    </source>
</evidence>
<dbReference type="GO" id="GO:0033718">
    <property type="term" value="F:pyranose dehydrogenase (acceptor) activity"/>
    <property type="evidence" value="ECO:0007669"/>
    <property type="project" value="UniProtKB-EC"/>
</dbReference>
<evidence type="ECO:0000256" key="3">
    <source>
        <dbReference type="ARBA" id="ARBA00010790"/>
    </source>
</evidence>
<dbReference type="Proteomes" id="UP000629468">
    <property type="component" value="Unassembled WGS sequence"/>
</dbReference>
<dbReference type="GO" id="GO:0005576">
    <property type="term" value="C:extracellular region"/>
    <property type="evidence" value="ECO:0007669"/>
    <property type="project" value="UniProtKB-SubCell"/>
</dbReference>
<evidence type="ECO:0000256" key="2">
    <source>
        <dbReference type="ARBA" id="ARBA00004613"/>
    </source>
</evidence>
<feature type="binding site" evidence="15">
    <location>
        <begin position="120"/>
        <end position="123"/>
    </location>
    <ligand>
        <name>FAD</name>
        <dbReference type="ChEBI" id="CHEBI:57692"/>
    </ligand>
</feature>
<evidence type="ECO:0000256" key="1">
    <source>
        <dbReference type="ARBA" id="ARBA00001974"/>
    </source>
</evidence>
<dbReference type="PANTHER" id="PTHR11552:SF147">
    <property type="entry name" value="CHOLINE DEHYDROGENASE, MITOCHONDRIAL"/>
    <property type="match status" value="1"/>
</dbReference>
<dbReference type="GO" id="GO:0050660">
    <property type="term" value="F:flavin adenine dinucleotide binding"/>
    <property type="evidence" value="ECO:0007669"/>
    <property type="project" value="InterPro"/>
</dbReference>
<comment type="subunit">
    <text evidence="4">Monomer.</text>
</comment>
<dbReference type="EMBL" id="JABXXO010000005">
    <property type="protein sequence ID" value="KAF7777705.1"/>
    <property type="molecule type" value="Genomic_DNA"/>
</dbReference>
<dbReference type="Gene3D" id="3.30.560.10">
    <property type="entry name" value="Glucose Oxidase, domain 3"/>
    <property type="match status" value="1"/>
</dbReference>
<comment type="caution">
    <text evidence="19">The sequence shown here is derived from an EMBL/GenBank/DDBJ whole genome shotgun (WGS) entry which is preliminary data.</text>
</comment>
<comment type="catalytic activity">
    <reaction evidence="12">
        <text>pyranose + acceptor = pyranos-3-ulose + reduced acceptor.</text>
        <dbReference type="EC" id="1.1.99.29"/>
    </reaction>
</comment>
<evidence type="ECO:0000256" key="9">
    <source>
        <dbReference type="ARBA" id="ARBA00024699"/>
    </source>
</evidence>
<evidence type="ECO:0000313" key="20">
    <source>
        <dbReference type="Proteomes" id="UP000629468"/>
    </source>
</evidence>
<feature type="signal peptide" evidence="16">
    <location>
        <begin position="1"/>
        <end position="19"/>
    </location>
</feature>
<keyword evidence="16" id="KW-0732">Signal</keyword>
<dbReference type="Pfam" id="PF05199">
    <property type="entry name" value="GMC_oxred_C"/>
    <property type="match status" value="1"/>
</dbReference>
<dbReference type="InterPro" id="IPR036188">
    <property type="entry name" value="FAD/NAD-bd_sf"/>
</dbReference>
<dbReference type="Pfam" id="PF00732">
    <property type="entry name" value="GMC_oxred_N"/>
    <property type="match status" value="1"/>
</dbReference>
<evidence type="ECO:0000256" key="10">
    <source>
        <dbReference type="ARBA" id="ARBA00033986"/>
    </source>
</evidence>
<name>A0A8H7F5K7_AGABI</name>
<evidence type="ECO:0000256" key="6">
    <source>
        <dbReference type="ARBA" id="ARBA00022525"/>
    </source>
</evidence>
<reference evidence="19 20" key="1">
    <citation type="journal article" name="Sci. Rep.">
        <title>Telomere-to-telomere assembled and centromere annotated genomes of the two main subspecies of the button mushroom Agaricus bisporus reveal especially polymorphic chromosome ends.</title>
        <authorList>
            <person name="Sonnenberg A.S.M."/>
            <person name="Sedaghat-Telgerd N."/>
            <person name="Lavrijssen B."/>
            <person name="Ohm R.A."/>
            <person name="Hendrickx P.M."/>
            <person name="Scholtmeijer K."/>
            <person name="Baars J.J.P."/>
            <person name="van Peer A."/>
        </authorList>
    </citation>
    <scope>NUCLEOTIDE SEQUENCE [LARGE SCALE GENOMIC DNA]</scope>
    <source>
        <strain evidence="19 20">H119_p4</strain>
    </source>
</reference>
<comment type="function">
    <text evidence="9">Catalyzes the single-oxidation or sequential double oxidation reaction of carbohydrates primarily at carbon-2 and/or carbon-3 with the concomitant reduction of the flavin. The enzyme exhibits a broad sugar substrate specificity, oxidizing different aldopyranoses to the corresponding C-1, C-2, C-3 or C-1,2, C-2,3 and C-3,4 (di)dehydro sugars with substrate-specific regioselectivity. Accepts only a narrow range of electron acceptors such as substituted benzoquinones and complexed metal ions and reacts extremely slowly with O(2) as acceptor. May play a role in the natural recycling of plant matter by oxidizing all major monosaccharides in lignocellulose and by reducing quinone compounds or reactive radical species generated during lignin depolymerization.</text>
</comment>
<dbReference type="EC" id="1.1.99.29" evidence="5"/>
<feature type="binding site" evidence="15">
    <location>
        <position position="386"/>
    </location>
    <ligand>
        <name>substrate</name>
    </ligand>
</feature>
<evidence type="ECO:0000256" key="4">
    <source>
        <dbReference type="ARBA" id="ARBA00011245"/>
    </source>
</evidence>
<evidence type="ECO:0000256" key="5">
    <source>
        <dbReference type="ARBA" id="ARBA00013177"/>
    </source>
</evidence>
<keyword evidence="6" id="KW-0964">Secreted</keyword>
<evidence type="ECO:0000256" key="11">
    <source>
        <dbReference type="ARBA" id="ARBA00034010"/>
    </source>
</evidence>
<dbReference type="Gene3D" id="3.50.50.60">
    <property type="entry name" value="FAD/NAD(P)-binding domain"/>
    <property type="match status" value="1"/>
</dbReference>
<gene>
    <name evidence="19" type="ORF">Agabi119p4_3777</name>
</gene>
<dbReference type="SUPFAM" id="SSF51905">
    <property type="entry name" value="FAD/NAD(P)-binding domain"/>
    <property type="match status" value="1"/>
</dbReference>
<evidence type="ECO:0000256" key="7">
    <source>
        <dbReference type="ARBA" id="ARBA00022630"/>
    </source>
</evidence>
<evidence type="ECO:0000259" key="18">
    <source>
        <dbReference type="Pfam" id="PF05199"/>
    </source>
</evidence>
<feature type="domain" description="Glucose-methanol-choline oxidoreductase C-terminal" evidence="18">
    <location>
        <begin position="418"/>
        <end position="542"/>
    </location>
</feature>
<comment type="catalytic activity">
    <reaction evidence="11">
        <text>pyranose + acceptor = pyranos-2,3-diulose + reduced acceptor.</text>
        <dbReference type="EC" id="1.1.99.29"/>
    </reaction>
</comment>
<comment type="subcellular location">
    <subcellularLocation>
        <location evidence="2">Secreted</location>
    </subcellularLocation>
</comment>
<organism evidence="19 20">
    <name type="scientific">Agaricus bisporus var. burnettii</name>
    <dbReference type="NCBI Taxonomy" id="192524"/>
    <lineage>
        <taxon>Eukaryota</taxon>
        <taxon>Fungi</taxon>
        <taxon>Dikarya</taxon>
        <taxon>Basidiomycota</taxon>
        <taxon>Agaricomycotina</taxon>
        <taxon>Agaricomycetes</taxon>
        <taxon>Agaricomycetidae</taxon>
        <taxon>Agaricales</taxon>
        <taxon>Agaricineae</taxon>
        <taxon>Agaricaceae</taxon>
        <taxon>Agaricus</taxon>
    </lineage>
</organism>
<evidence type="ECO:0000256" key="14">
    <source>
        <dbReference type="ARBA" id="ARBA00034059"/>
    </source>
</evidence>
<protein>
    <recommendedName>
        <fullName evidence="5">pyranose dehydrogenase (acceptor)</fullName>
        <ecNumber evidence="5">1.1.99.29</ecNumber>
    </recommendedName>
</protein>
<keyword evidence="8 15" id="KW-0274">FAD</keyword>
<evidence type="ECO:0000313" key="19">
    <source>
        <dbReference type="EMBL" id="KAF7777705.1"/>
    </source>
</evidence>
<dbReference type="InterPro" id="IPR000172">
    <property type="entry name" value="GMC_OxRdtase_N"/>
</dbReference>
<dbReference type="PANTHER" id="PTHR11552">
    <property type="entry name" value="GLUCOSE-METHANOL-CHOLINE GMC OXIDOREDUCTASE"/>
    <property type="match status" value="1"/>
</dbReference>
<comment type="similarity">
    <text evidence="3">Belongs to the GMC oxidoreductase family.</text>
</comment>
<comment type="catalytic activity">
    <reaction evidence="10">
        <text>pyranose + acceptor = pyranos-2-ulose + reduced acceptor.</text>
        <dbReference type="EC" id="1.1.99.29"/>
    </reaction>
</comment>
<feature type="domain" description="Glucose-methanol-choline oxidoreductase N-terminal" evidence="17">
    <location>
        <begin position="33"/>
        <end position="345"/>
    </location>
</feature>
<evidence type="ECO:0000256" key="15">
    <source>
        <dbReference type="PIRSR" id="PIRSR000137-2"/>
    </source>
</evidence>